<keyword evidence="1" id="KW-0808">Transferase</keyword>
<dbReference type="PANTHER" id="PTHR43877">
    <property type="entry name" value="AMINOALKYLPHOSPHONATE N-ACETYLTRANSFERASE-RELATED-RELATED"/>
    <property type="match status" value="1"/>
</dbReference>
<dbReference type="RefSeq" id="WP_269276512.1">
    <property type="nucleotide sequence ID" value="NZ_JAPVOI010000004.1"/>
</dbReference>
<dbReference type="InterPro" id="IPR016181">
    <property type="entry name" value="Acyl_CoA_acyltransferase"/>
</dbReference>
<dbReference type="EMBL" id="JAPVOI010000004">
    <property type="protein sequence ID" value="MCZ4089626.1"/>
    <property type="molecule type" value="Genomic_DNA"/>
</dbReference>
<dbReference type="InterPro" id="IPR050832">
    <property type="entry name" value="Bact_Acetyltransf"/>
</dbReference>
<dbReference type="InterPro" id="IPR000182">
    <property type="entry name" value="GNAT_dom"/>
</dbReference>
<gene>
    <name evidence="4" type="ORF">O3W52_05990</name>
</gene>
<dbReference type="SUPFAM" id="SSF55729">
    <property type="entry name" value="Acyl-CoA N-acyltransferases (Nat)"/>
    <property type="match status" value="1"/>
</dbReference>
<sequence length="173" mass="19465">MLIVRHARQSEIRLLAAIGLRAWEQAIAALADAAKMRRLAEQAFDTFLARHWHTVQLVEEGGRVRGWVAREDLDGTISDLWIEPEAQGRGFGSFLLAHIEKRIVADGFDTASARTHAQNASAIAFFQRSGYRVNWLSTAYSQKLDRDVQFIGLSKPLISDSIDAFPQNKFQEV</sequence>
<organism evidence="4 5">
    <name type="scientific">Sinorhizobium psoraleae</name>
    <dbReference type="NCBI Taxonomy" id="520838"/>
    <lineage>
        <taxon>Bacteria</taxon>
        <taxon>Pseudomonadati</taxon>
        <taxon>Pseudomonadota</taxon>
        <taxon>Alphaproteobacteria</taxon>
        <taxon>Hyphomicrobiales</taxon>
        <taxon>Rhizobiaceae</taxon>
        <taxon>Sinorhizobium/Ensifer group</taxon>
        <taxon>Sinorhizobium</taxon>
    </lineage>
</organism>
<dbReference type="Proteomes" id="UP001079430">
    <property type="component" value="Unassembled WGS sequence"/>
</dbReference>
<reference evidence="4" key="1">
    <citation type="submission" date="2022-10" db="EMBL/GenBank/DDBJ databases">
        <title>Whole genome sequencing of three plant growth promoting bacteria isolated from Vachellia tortilis subsp. raddiana in Morocco.</title>
        <authorList>
            <person name="Hnini M."/>
            <person name="Zouagui R."/>
            <person name="Zouagui H."/>
            <person name="Chemao Elfihri M.-W."/>
            <person name="Ibrahimi A."/>
            <person name="Sbabou L."/>
            <person name="Aurag J."/>
        </authorList>
    </citation>
    <scope>NUCLEOTIDE SEQUENCE</scope>
    <source>
        <strain evidence="4">LMR678</strain>
    </source>
</reference>
<evidence type="ECO:0000313" key="4">
    <source>
        <dbReference type="EMBL" id="MCZ4089626.1"/>
    </source>
</evidence>
<accession>A0ABT4KE34</accession>
<evidence type="ECO:0000259" key="3">
    <source>
        <dbReference type="PROSITE" id="PS51186"/>
    </source>
</evidence>
<evidence type="ECO:0000256" key="1">
    <source>
        <dbReference type="ARBA" id="ARBA00022679"/>
    </source>
</evidence>
<dbReference type="Gene3D" id="3.40.630.30">
    <property type="match status" value="1"/>
</dbReference>
<evidence type="ECO:0000313" key="5">
    <source>
        <dbReference type="Proteomes" id="UP001079430"/>
    </source>
</evidence>
<dbReference type="Pfam" id="PF00583">
    <property type="entry name" value="Acetyltransf_1"/>
    <property type="match status" value="1"/>
</dbReference>
<evidence type="ECO:0000256" key="2">
    <source>
        <dbReference type="ARBA" id="ARBA00023315"/>
    </source>
</evidence>
<dbReference type="PANTHER" id="PTHR43877:SF2">
    <property type="entry name" value="AMINOALKYLPHOSPHONATE N-ACETYLTRANSFERASE-RELATED"/>
    <property type="match status" value="1"/>
</dbReference>
<feature type="domain" description="N-acetyltransferase" evidence="3">
    <location>
        <begin position="2"/>
        <end position="158"/>
    </location>
</feature>
<proteinExistence type="predicted"/>
<protein>
    <submittedName>
        <fullName evidence="4">GNAT family N-acetyltransferase</fullName>
    </submittedName>
</protein>
<dbReference type="CDD" id="cd04301">
    <property type="entry name" value="NAT_SF"/>
    <property type="match status" value="1"/>
</dbReference>
<dbReference type="PROSITE" id="PS51186">
    <property type="entry name" value="GNAT"/>
    <property type="match status" value="1"/>
</dbReference>
<name>A0ABT4KE34_9HYPH</name>
<keyword evidence="2" id="KW-0012">Acyltransferase</keyword>
<comment type="caution">
    <text evidence="4">The sequence shown here is derived from an EMBL/GenBank/DDBJ whole genome shotgun (WGS) entry which is preliminary data.</text>
</comment>
<keyword evidence="5" id="KW-1185">Reference proteome</keyword>